<accession>A0A0E3M5J6</accession>
<dbReference type="EMBL" id="CP009933">
    <property type="protein sequence ID" value="AKA68519.1"/>
    <property type="molecule type" value="Genomic_DNA"/>
</dbReference>
<dbReference type="Proteomes" id="UP000033115">
    <property type="component" value="Chromosome"/>
</dbReference>
<evidence type="ECO:0000313" key="2">
    <source>
        <dbReference type="Proteomes" id="UP000033115"/>
    </source>
</evidence>
<dbReference type="KEGG" id="csq:CSCA_1394"/>
<gene>
    <name evidence="1" type="ORF">CSCA_1394</name>
</gene>
<proteinExistence type="predicted"/>
<protein>
    <recommendedName>
        <fullName evidence="3">HicB-like antitoxin of toxin-antitoxin system domain-containing protein</fullName>
    </recommendedName>
</protein>
<dbReference type="AlphaFoldDB" id="A0A0E3M5J6"/>
<keyword evidence="2" id="KW-1185">Reference proteome</keyword>
<name>A0A0E3M5J6_CLOSL</name>
<evidence type="ECO:0008006" key="3">
    <source>
        <dbReference type="Google" id="ProtNLM"/>
    </source>
</evidence>
<dbReference type="RefSeq" id="WP_158407965.1">
    <property type="nucleotide sequence ID" value="NZ_CP009933.1"/>
</dbReference>
<reference evidence="1 2" key="1">
    <citation type="journal article" date="2015" name="J. Biotechnol.">
        <title>Complete genome sequence of a malodorant-producing acetogen, Clostridium scatologenes ATCC 25775(T).</title>
        <authorList>
            <person name="Zhu Z."/>
            <person name="Guo T."/>
            <person name="Zheng H."/>
            <person name="Song T."/>
            <person name="Ouyang P."/>
            <person name="Xie J."/>
        </authorList>
    </citation>
    <scope>NUCLEOTIDE SEQUENCE [LARGE SCALE GENOMIC DNA]</scope>
    <source>
        <strain evidence="1 2">ATCC 25775</strain>
    </source>
</reference>
<dbReference type="STRING" id="1548.CSCA_1394"/>
<evidence type="ECO:0000313" key="1">
    <source>
        <dbReference type="EMBL" id="AKA68519.1"/>
    </source>
</evidence>
<organism evidence="1 2">
    <name type="scientific">Clostridium scatologenes</name>
    <dbReference type="NCBI Taxonomy" id="1548"/>
    <lineage>
        <taxon>Bacteria</taxon>
        <taxon>Bacillati</taxon>
        <taxon>Bacillota</taxon>
        <taxon>Clostridia</taxon>
        <taxon>Eubacteriales</taxon>
        <taxon>Clostridiaceae</taxon>
        <taxon>Clostridium</taxon>
    </lineage>
</organism>
<dbReference type="HOGENOM" id="CLU_3060271_0_0_9"/>
<sequence length="53" mass="6195">MSKRKILKAVNCSLNADGVFVYLDEYETREEAEEALKDAILEYFDYGVEEEEK</sequence>